<evidence type="ECO:0000313" key="2">
    <source>
        <dbReference type="EMBL" id="KII64675.1"/>
    </source>
</evidence>
<sequence>MSYFHAVAIPVARSYLSEDELKEFFNTKHQTTGRPFQDDLFYEMTSRIRSGESLDDMRRNHMADIVKKVIVQNQLMGEDILDAYCRFQLACSVTGNILKLAQRCHNDLQPFSERHPDSSFESWEAGKLVNEIETRLVRSIKGVYSSGAFIGRPLLSELISAVLSHDFDRGSNLEDIIIRKIERTVFAIEVNFRRPPRNTDLIIQEEDHLFEKFVVAKWVFLCHHVNERGLWCQLQIDFIYVIVVSVIVAVFAILCLALCLMKARRAFGYQKLAEDVEASKKLPIL</sequence>
<proteinExistence type="predicted"/>
<accession>A0A0C2MJX3</accession>
<reference evidence="2 3" key="1">
    <citation type="journal article" date="2014" name="Genome Biol. Evol.">
        <title>The genome of the myxosporean Thelohanellus kitauei shows adaptations to nutrient acquisition within its fish host.</title>
        <authorList>
            <person name="Yang Y."/>
            <person name="Xiong J."/>
            <person name="Zhou Z."/>
            <person name="Huo F."/>
            <person name="Miao W."/>
            <person name="Ran C."/>
            <person name="Liu Y."/>
            <person name="Zhang J."/>
            <person name="Feng J."/>
            <person name="Wang M."/>
            <person name="Wang M."/>
            <person name="Wang L."/>
            <person name="Yao B."/>
        </authorList>
    </citation>
    <scope>NUCLEOTIDE SEQUENCE [LARGE SCALE GENOMIC DNA]</scope>
    <source>
        <strain evidence="2">Wuqing</strain>
    </source>
</reference>
<keyword evidence="1" id="KW-1133">Transmembrane helix</keyword>
<evidence type="ECO:0000256" key="1">
    <source>
        <dbReference type="SAM" id="Phobius"/>
    </source>
</evidence>
<comment type="caution">
    <text evidence="2">The sequence shown here is derived from an EMBL/GenBank/DDBJ whole genome shotgun (WGS) entry which is preliminary data.</text>
</comment>
<dbReference type="Proteomes" id="UP000031668">
    <property type="component" value="Unassembled WGS sequence"/>
</dbReference>
<keyword evidence="1" id="KW-0812">Transmembrane</keyword>
<keyword evidence="1" id="KW-0472">Membrane</keyword>
<protein>
    <submittedName>
        <fullName evidence="2">Uncharacterized protein</fullName>
    </submittedName>
</protein>
<feature type="transmembrane region" description="Helical" evidence="1">
    <location>
        <begin position="238"/>
        <end position="261"/>
    </location>
</feature>
<dbReference type="EMBL" id="JWZT01004124">
    <property type="protein sequence ID" value="KII64675.1"/>
    <property type="molecule type" value="Genomic_DNA"/>
</dbReference>
<evidence type="ECO:0000313" key="3">
    <source>
        <dbReference type="Proteomes" id="UP000031668"/>
    </source>
</evidence>
<keyword evidence="3" id="KW-1185">Reference proteome</keyword>
<dbReference type="AlphaFoldDB" id="A0A0C2MJX3"/>
<name>A0A0C2MJX3_THEKT</name>
<organism evidence="2 3">
    <name type="scientific">Thelohanellus kitauei</name>
    <name type="common">Myxosporean</name>
    <dbReference type="NCBI Taxonomy" id="669202"/>
    <lineage>
        <taxon>Eukaryota</taxon>
        <taxon>Metazoa</taxon>
        <taxon>Cnidaria</taxon>
        <taxon>Myxozoa</taxon>
        <taxon>Myxosporea</taxon>
        <taxon>Bivalvulida</taxon>
        <taxon>Platysporina</taxon>
        <taxon>Myxobolidae</taxon>
        <taxon>Thelohanellus</taxon>
    </lineage>
</organism>
<gene>
    <name evidence="2" type="ORF">RF11_06608</name>
</gene>